<evidence type="ECO:0000313" key="4">
    <source>
        <dbReference type="Proteomes" id="UP000199343"/>
    </source>
</evidence>
<feature type="transmembrane region" description="Helical" evidence="1">
    <location>
        <begin position="152"/>
        <end position="172"/>
    </location>
</feature>
<organism evidence="2 4">
    <name type="scientific">Micromonospora peucetia</name>
    <dbReference type="NCBI Taxonomy" id="47871"/>
    <lineage>
        <taxon>Bacteria</taxon>
        <taxon>Bacillati</taxon>
        <taxon>Actinomycetota</taxon>
        <taxon>Actinomycetes</taxon>
        <taxon>Micromonosporales</taxon>
        <taxon>Micromonosporaceae</taxon>
        <taxon>Micromonospora</taxon>
    </lineage>
</organism>
<keyword evidence="1" id="KW-0472">Membrane</keyword>
<keyword evidence="5" id="KW-1185">Reference proteome</keyword>
<dbReference type="OrthoDB" id="4201757at2"/>
<feature type="transmembrane region" description="Helical" evidence="1">
    <location>
        <begin position="53"/>
        <end position="73"/>
    </location>
</feature>
<reference evidence="2 4" key="1">
    <citation type="submission" date="2016-06" db="EMBL/GenBank/DDBJ databases">
        <authorList>
            <person name="Kjaerup R.B."/>
            <person name="Dalgaard T.S."/>
            <person name="Juul-Madsen H.R."/>
        </authorList>
    </citation>
    <scope>NUCLEOTIDE SEQUENCE [LARGE SCALE GENOMIC DNA]</scope>
    <source>
        <strain evidence="2 4">DSM 43363</strain>
    </source>
</reference>
<dbReference type="EMBL" id="FMIC01000002">
    <property type="protein sequence ID" value="SCL65892.1"/>
    <property type="molecule type" value="Genomic_DNA"/>
</dbReference>
<dbReference type="RefSeq" id="WP_091628681.1">
    <property type="nucleotide sequence ID" value="NZ_CP109071.1"/>
</dbReference>
<accession>A0A1C6VHX6</accession>
<feature type="transmembrane region" description="Helical" evidence="1">
    <location>
        <begin position="30"/>
        <end position="48"/>
    </location>
</feature>
<dbReference type="Proteomes" id="UP001334804">
    <property type="component" value="Chromosome"/>
</dbReference>
<dbReference type="Proteomes" id="UP000199343">
    <property type="component" value="Unassembled WGS sequence"/>
</dbReference>
<evidence type="ECO:0000313" key="2">
    <source>
        <dbReference type="EMBL" id="SCL65892.1"/>
    </source>
</evidence>
<keyword evidence="1" id="KW-1133">Transmembrane helix</keyword>
<gene>
    <name evidence="2" type="ORF">GA0070608_3186</name>
    <name evidence="3" type="ORF">OIE14_19310</name>
</gene>
<name>A0A1C6VHX6_9ACTN</name>
<dbReference type="STRING" id="47871.GA0070608_3186"/>
<protein>
    <submittedName>
        <fullName evidence="2">Uncharacterized protein</fullName>
    </submittedName>
</protein>
<sequence>MTLLLVLMGAVFVGLNTGVAYVAIGTKVVPIITGVILCLVFVIAVRLLHRAAWLAFLAFAPALFVLVGSVQFAPEAALERRGVRQEVAIVDVEVTGKRHAFTLQGADGRLDEPLVYQGSNPSYQVGDRLAVLTDPDGKVEVEAADRVDSSGMLGMLILGWVGWTFIALLAGWRGHVRRRKGRFDDW</sequence>
<evidence type="ECO:0000256" key="1">
    <source>
        <dbReference type="SAM" id="Phobius"/>
    </source>
</evidence>
<proteinExistence type="predicted"/>
<evidence type="ECO:0000313" key="5">
    <source>
        <dbReference type="Proteomes" id="UP001334804"/>
    </source>
</evidence>
<dbReference type="AlphaFoldDB" id="A0A1C6VHX6"/>
<dbReference type="EMBL" id="CP109071">
    <property type="protein sequence ID" value="WSA30350.1"/>
    <property type="molecule type" value="Genomic_DNA"/>
</dbReference>
<evidence type="ECO:0000313" key="3">
    <source>
        <dbReference type="EMBL" id="WSA30350.1"/>
    </source>
</evidence>
<keyword evidence="1" id="KW-0812">Transmembrane</keyword>
<reference evidence="3 5" key="2">
    <citation type="submission" date="2022-10" db="EMBL/GenBank/DDBJ databases">
        <title>The complete genomes of actinobacterial strains from the NBC collection.</title>
        <authorList>
            <person name="Joergensen T.S."/>
            <person name="Alvarez Arevalo M."/>
            <person name="Sterndorff E.B."/>
            <person name="Faurdal D."/>
            <person name="Vuksanovic O."/>
            <person name="Mourched A.-S."/>
            <person name="Charusanti P."/>
            <person name="Shaw S."/>
            <person name="Blin K."/>
            <person name="Weber T."/>
        </authorList>
    </citation>
    <scope>NUCLEOTIDE SEQUENCE [LARGE SCALE GENOMIC DNA]</scope>
    <source>
        <strain evidence="3 5">NBC 01809</strain>
    </source>
</reference>